<organism evidence="1 2">
    <name type="scientific">Exserohilum turcicum (strain 28A)</name>
    <name type="common">Northern leaf blight fungus</name>
    <name type="synonym">Setosphaeria turcica</name>
    <dbReference type="NCBI Taxonomy" id="671987"/>
    <lineage>
        <taxon>Eukaryota</taxon>
        <taxon>Fungi</taxon>
        <taxon>Dikarya</taxon>
        <taxon>Ascomycota</taxon>
        <taxon>Pezizomycotina</taxon>
        <taxon>Dothideomycetes</taxon>
        <taxon>Pleosporomycetidae</taxon>
        <taxon>Pleosporales</taxon>
        <taxon>Pleosporineae</taxon>
        <taxon>Pleosporaceae</taxon>
        <taxon>Exserohilum</taxon>
    </lineage>
</organism>
<dbReference type="AlphaFoldDB" id="R0K6E5"/>
<sequence length="102" mass="10717">MSSQSYRPTSANLAICAKPTAGYLQLAPLGTPVAAAPLCLASQQIVGTFALRRTGCPEQYDVLCPSPACYVGCKFDCPSTPFDCLFTAHPAPASPCICFEPE</sequence>
<protein>
    <submittedName>
        <fullName evidence="1">Uncharacterized protein</fullName>
    </submittedName>
</protein>
<dbReference type="RefSeq" id="XP_008028361.1">
    <property type="nucleotide sequence ID" value="XM_008030170.1"/>
</dbReference>
<dbReference type="OrthoDB" id="10336268at2759"/>
<accession>R0K6E5</accession>
<evidence type="ECO:0000313" key="1">
    <source>
        <dbReference type="EMBL" id="EOA83902.1"/>
    </source>
</evidence>
<reference evidence="1 2" key="2">
    <citation type="journal article" date="2013" name="PLoS Genet.">
        <title>Comparative genome structure, secondary metabolite, and effector coding capacity across Cochliobolus pathogens.</title>
        <authorList>
            <person name="Condon B.J."/>
            <person name="Leng Y."/>
            <person name="Wu D."/>
            <person name="Bushley K.E."/>
            <person name="Ohm R.A."/>
            <person name="Otillar R."/>
            <person name="Martin J."/>
            <person name="Schackwitz W."/>
            <person name="Grimwood J."/>
            <person name="MohdZainudin N."/>
            <person name="Xue C."/>
            <person name="Wang R."/>
            <person name="Manning V.A."/>
            <person name="Dhillon B."/>
            <person name="Tu Z.J."/>
            <person name="Steffenson B.J."/>
            <person name="Salamov A."/>
            <person name="Sun H."/>
            <person name="Lowry S."/>
            <person name="LaButti K."/>
            <person name="Han J."/>
            <person name="Copeland A."/>
            <person name="Lindquist E."/>
            <person name="Barry K."/>
            <person name="Schmutz J."/>
            <person name="Baker S.E."/>
            <person name="Ciuffetti L.M."/>
            <person name="Grigoriev I.V."/>
            <person name="Zhong S."/>
            <person name="Turgeon B.G."/>
        </authorList>
    </citation>
    <scope>NUCLEOTIDE SEQUENCE [LARGE SCALE GENOMIC DNA]</scope>
    <source>
        <strain evidence="2">28A</strain>
    </source>
</reference>
<dbReference type="Proteomes" id="UP000016935">
    <property type="component" value="Unassembled WGS sequence"/>
</dbReference>
<dbReference type="EMBL" id="KB908814">
    <property type="protein sequence ID" value="EOA83902.1"/>
    <property type="molecule type" value="Genomic_DNA"/>
</dbReference>
<keyword evidence="2" id="KW-1185">Reference proteome</keyword>
<evidence type="ECO:0000313" key="2">
    <source>
        <dbReference type="Proteomes" id="UP000016935"/>
    </source>
</evidence>
<gene>
    <name evidence="1" type="ORF">SETTUDRAFT_164273</name>
</gene>
<reference evidence="1 2" key="1">
    <citation type="journal article" date="2012" name="PLoS Pathog.">
        <title>Diverse lifestyles and strategies of plant pathogenesis encoded in the genomes of eighteen Dothideomycetes fungi.</title>
        <authorList>
            <person name="Ohm R.A."/>
            <person name="Feau N."/>
            <person name="Henrissat B."/>
            <person name="Schoch C.L."/>
            <person name="Horwitz B.A."/>
            <person name="Barry K.W."/>
            <person name="Condon B.J."/>
            <person name="Copeland A.C."/>
            <person name="Dhillon B."/>
            <person name="Glaser F."/>
            <person name="Hesse C.N."/>
            <person name="Kosti I."/>
            <person name="LaButti K."/>
            <person name="Lindquist E.A."/>
            <person name="Lucas S."/>
            <person name="Salamov A.A."/>
            <person name="Bradshaw R.E."/>
            <person name="Ciuffetti L."/>
            <person name="Hamelin R.C."/>
            <person name="Kema G.H.J."/>
            <person name="Lawrence C."/>
            <person name="Scott J.A."/>
            <person name="Spatafora J.W."/>
            <person name="Turgeon B.G."/>
            <person name="de Wit P.J.G.M."/>
            <person name="Zhong S."/>
            <person name="Goodwin S.B."/>
            <person name="Grigoriev I.V."/>
        </authorList>
    </citation>
    <scope>NUCLEOTIDE SEQUENCE [LARGE SCALE GENOMIC DNA]</scope>
    <source>
        <strain evidence="2">28A</strain>
    </source>
</reference>
<dbReference type="GeneID" id="19399071"/>
<proteinExistence type="predicted"/>
<dbReference type="HOGENOM" id="CLU_2279238_0_0_1"/>
<name>R0K6E5_EXST2</name>